<dbReference type="RefSeq" id="XP_013429366.1">
    <property type="nucleotide sequence ID" value="XM_013573912.1"/>
</dbReference>
<dbReference type="PANTHER" id="PTHR14209">
    <property type="entry name" value="ISOAMYL ACETATE-HYDROLYZING ESTERASE 1"/>
    <property type="match status" value="1"/>
</dbReference>
<keyword evidence="3" id="KW-1185">Reference proteome</keyword>
<dbReference type="SUPFAM" id="SSF52266">
    <property type="entry name" value="SGNH hydrolase"/>
    <property type="match status" value="1"/>
</dbReference>
<dbReference type="GO" id="GO:0016787">
    <property type="term" value="F:hydrolase activity"/>
    <property type="evidence" value="ECO:0007669"/>
    <property type="project" value="UniProtKB-KW"/>
</dbReference>
<organism evidence="2 3">
    <name type="scientific">Aureobasidium namibiae CBS 147.97</name>
    <dbReference type="NCBI Taxonomy" id="1043004"/>
    <lineage>
        <taxon>Eukaryota</taxon>
        <taxon>Fungi</taxon>
        <taxon>Dikarya</taxon>
        <taxon>Ascomycota</taxon>
        <taxon>Pezizomycotina</taxon>
        <taxon>Dothideomycetes</taxon>
        <taxon>Dothideomycetidae</taxon>
        <taxon>Dothideales</taxon>
        <taxon>Saccotheciaceae</taxon>
        <taxon>Aureobasidium</taxon>
    </lineage>
</organism>
<evidence type="ECO:0000313" key="2">
    <source>
        <dbReference type="EMBL" id="KEQ75180.1"/>
    </source>
</evidence>
<dbReference type="PANTHER" id="PTHR14209:SF19">
    <property type="entry name" value="ISOAMYL ACETATE-HYDROLYZING ESTERASE 1 HOMOLOG"/>
    <property type="match status" value="1"/>
</dbReference>
<name>A0A074WPV2_9PEZI</name>
<protein>
    <submittedName>
        <fullName evidence="2">SGNH hydrolase</fullName>
    </submittedName>
</protein>
<dbReference type="InterPro" id="IPR013830">
    <property type="entry name" value="SGNH_hydro"/>
</dbReference>
<dbReference type="Gene3D" id="3.40.50.1110">
    <property type="entry name" value="SGNH hydrolase"/>
    <property type="match status" value="1"/>
</dbReference>
<reference evidence="2 3" key="1">
    <citation type="journal article" date="2014" name="BMC Genomics">
        <title>Genome sequencing of four Aureobasidium pullulans varieties: biotechnological potential, stress tolerance, and description of new species.</title>
        <authorList>
            <person name="Gostin Ar C."/>
            <person name="Ohm R.A."/>
            <person name="Kogej T."/>
            <person name="Sonjak S."/>
            <person name="Turk M."/>
            <person name="Zajc J."/>
            <person name="Zalar P."/>
            <person name="Grube M."/>
            <person name="Sun H."/>
            <person name="Han J."/>
            <person name="Sharma A."/>
            <person name="Chiniquy J."/>
            <person name="Ngan C.Y."/>
            <person name="Lipzen A."/>
            <person name="Barry K."/>
            <person name="Grigoriev I.V."/>
            <person name="Gunde-Cimerman N."/>
        </authorList>
    </citation>
    <scope>NUCLEOTIDE SEQUENCE [LARGE SCALE GENOMIC DNA]</scope>
    <source>
        <strain evidence="2 3">CBS 147.97</strain>
    </source>
</reference>
<dbReference type="CDD" id="cd01838">
    <property type="entry name" value="Isoamyl_acetate_hydrolase_like"/>
    <property type="match status" value="1"/>
</dbReference>
<gene>
    <name evidence="2" type="ORF">M436DRAFT_80610</name>
</gene>
<dbReference type="OrthoDB" id="671439at2759"/>
<feature type="domain" description="SGNH hydrolase-type esterase" evidence="1">
    <location>
        <begin position="11"/>
        <end position="232"/>
    </location>
</feature>
<proteinExistence type="predicted"/>
<accession>A0A074WPV2</accession>
<dbReference type="Proteomes" id="UP000027730">
    <property type="component" value="Unassembled WGS sequence"/>
</dbReference>
<keyword evidence="2" id="KW-0378">Hydrolase</keyword>
<evidence type="ECO:0000313" key="3">
    <source>
        <dbReference type="Proteomes" id="UP000027730"/>
    </source>
</evidence>
<dbReference type="STRING" id="1043004.A0A074WPV2"/>
<dbReference type="AlphaFoldDB" id="A0A074WPV2"/>
<dbReference type="GeneID" id="25416645"/>
<evidence type="ECO:0000259" key="1">
    <source>
        <dbReference type="Pfam" id="PF13472"/>
    </source>
</evidence>
<dbReference type="EMBL" id="KL584706">
    <property type="protein sequence ID" value="KEQ75180.1"/>
    <property type="molecule type" value="Genomic_DNA"/>
</dbReference>
<dbReference type="HOGENOM" id="CLU_051989_0_0_1"/>
<dbReference type="InterPro" id="IPR036514">
    <property type="entry name" value="SGNH_hydro_sf"/>
</dbReference>
<sequence length="276" mass="30284">MAIAKYDQFVFFGDSITQLSYAQDDGFGFLAAIASDYNRAVDIVCRGFAGANTRDALELFPQFFPSADEGPSVRLLVIFFGANDSVLEGTAQHVPLLDFRENLISLATHESIRAHPEVSLVFITPPPKSELMLKRVHEEYANSSKENGQELPQFAQHSQAVTHAYANTVKEVGQELNIPVVDLWSAITGRLQTLSKTGVSSPGGQGVGGGESKWNFGQYLCDGVHLTGKGYKVLYEEFCSVIRLHYPGLSADNMHRVFQDNGNQAPFVLRIPGVEK</sequence>
<dbReference type="Pfam" id="PF13472">
    <property type="entry name" value="Lipase_GDSL_2"/>
    <property type="match status" value="1"/>
</dbReference>
<dbReference type="InterPro" id="IPR045136">
    <property type="entry name" value="Iah1-like"/>
</dbReference>